<dbReference type="Gene3D" id="1.10.510.10">
    <property type="entry name" value="Transferase(Phosphotransferase) domain 1"/>
    <property type="match status" value="1"/>
</dbReference>
<keyword evidence="1" id="KW-0547">Nucleotide-binding</keyword>
<dbReference type="PROSITE" id="PS50011">
    <property type="entry name" value="PROTEIN_KINASE_DOM"/>
    <property type="match status" value="1"/>
</dbReference>
<keyword evidence="1" id="KW-0067">ATP-binding</keyword>
<dbReference type="Proteomes" id="UP000515977">
    <property type="component" value="Chromosome"/>
</dbReference>
<dbReference type="PROSITE" id="PS00107">
    <property type="entry name" value="PROTEIN_KINASE_ATP"/>
    <property type="match status" value="1"/>
</dbReference>
<name>A0A7G9QQ53_9GAMM</name>
<feature type="domain" description="Protein kinase" evidence="2">
    <location>
        <begin position="12"/>
        <end position="422"/>
    </location>
</feature>
<evidence type="ECO:0000313" key="4">
    <source>
        <dbReference type="Proteomes" id="UP000515977"/>
    </source>
</evidence>
<dbReference type="SUPFAM" id="SSF56112">
    <property type="entry name" value="Protein kinase-like (PK-like)"/>
    <property type="match status" value="1"/>
</dbReference>
<keyword evidence="3" id="KW-0808">Transferase</keyword>
<evidence type="ECO:0000256" key="1">
    <source>
        <dbReference type="PROSITE-ProRule" id="PRU10141"/>
    </source>
</evidence>
<keyword evidence="3" id="KW-0418">Kinase</keyword>
<protein>
    <submittedName>
        <fullName evidence="3">Protein kinase family protein</fullName>
    </submittedName>
</protein>
<dbReference type="InterPro" id="IPR056955">
    <property type="entry name" value="ORC-CDC6-like"/>
</dbReference>
<evidence type="ECO:0000259" key="2">
    <source>
        <dbReference type="PROSITE" id="PS50011"/>
    </source>
</evidence>
<dbReference type="GO" id="GO:0005524">
    <property type="term" value="F:ATP binding"/>
    <property type="evidence" value="ECO:0007669"/>
    <property type="project" value="UniProtKB-UniRule"/>
</dbReference>
<dbReference type="InterPro" id="IPR000719">
    <property type="entry name" value="Prot_kinase_dom"/>
</dbReference>
<sequence>MLSNPPDLINDYKIIGALGRGFYGAAYVAEWGPFKKKFVLKISPIAFYNGLKKTSFEDETQLHNQLASTAEHVVGIINRFDASVIFTDDVGTRIDCHVMVLDFIDGDPLDDYLDGKVELDVRTVCQIAIDLLRMRSEFEAHRLNHNDLHANNLIVERLDSKSRRVNVIAESIRVMAIDLGSISEDSKSTDQRHGDLYFIAQHVDTLLNRLLSDLFGLEDRDYRVALALQGIVKGYLSAPQNARQPACEDLVKQITSAYDRATQPWRPWATPLQLAGFADHYNAQTLVSWDVPRLLVDPEGQWLNEVTRPGPQIITGMRGCGKTMLLRGLDFHARAAKESDGEQSSETLERLKNDGYIGLFVSAQRLLDLRDSVSKIEHRLTRLFANYALQASRALLHLYDLDPSAVAASAHLTLANAVADYLQGADDLRGVTSIDELELRLNKIAVLTSKVGSGYSVEQAPAQAFPHLAEQLRLCSSTWSSSQVFFLLDDVSTRYIEVERVEELLSALLFQNTTCAFKFTSEWQTIELGLYSPGRVHPIRIDRDVSVFDLGPLVHQTINGTGKGKGTDFVSQILLQRARFHVAHPAFSPKELLGDVTLEQVAREIASSNITSKDRKQAYRGLSCLTNVCVGDIGDVIRLYEEIVKRASSGRTRITAPIASNMQSECFQELSSQRLYELNRRAGIYKDHALTFAEAANELLVRSYRKGKKRKDGAPARLRQYSSIYVRVTSDDKQKLKQQIDQLRDLIDAGVFVYTGGSARTKTKDSNPIQQFKLSYRKICGLAACIGLADRDRFELSGADLEQWLNNPDKEILLKNLSESEEDVANVDGANSGMDITFDAGSSALTSTPSQSELFEKELDVELSAEGTSEAKVLAEGINIQISELSLAQLEEVRVGAILSGLGFEERTLESNRAFSLNSSPEVVHLIKYDEPGYSQEILDIWGSTDARIIVHDYPMLPAQISSVDGLVLVDVSGLSKPMIFNAVRRELIEKGRVLIGHVGAEFHYPLDEDLKDLLAAERANDPLRLLESLAGVLKGEVGPYTSIRMLEEDVDQSRSRALIAFASAKHERLFSLMDRREFDLVDVMAPNDDGARSKVANYAAQFLCKDYQNANVERVDTNDLVSLVDRLDQRYLELYVDGGANVELGLTGSKAQAVAAAVLAAHRKIAQAWYLKPAKFDVSRFSKGVGAIRIFDVKLRHQTESIRNPR</sequence>
<dbReference type="Pfam" id="PF24389">
    <property type="entry name" value="ORC-CDC6-like"/>
    <property type="match status" value="1"/>
</dbReference>
<dbReference type="AlphaFoldDB" id="A0A7G9QQ53"/>
<accession>A0A7G9QQ53</accession>
<dbReference type="EMBL" id="CP060711">
    <property type="protein sequence ID" value="QNN45478.1"/>
    <property type="molecule type" value="Genomic_DNA"/>
</dbReference>
<keyword evidence="4" id="KW-1185">Reference proteome</keyword>
<dbReference type="InterPro" id="IPR017441">
    <property type="entry name" value="Protein_kinase_ATP_BS"/>
</dbReference>
<organism evidence="3 4">
    <name type="scientific">Thermomonas brevis</name>
    <dbReference type="NCBI Taxonomy" id="215691"/>
    <lineage>
        <taxon>Bacteria</taxon>
        <taxon>Pseudomonadati</taxon>
        <taxon>Pseudomonadota</taxon>
        <taxon>Gammaproteobacteria</taxon>
        <taxon>Lysobacterales</taxon>
        <taxon>Lysobacteraceae</taxon>
        <taxon>Thermomonas</taxon>
    </lineage>
</organism>
<reference evidence="3 4" key="1">
    <citation type="submission" date="2020-08" db="EMBL/GenBank/DDBJ databases">
        <title>Genome sequence of Thermomonas brevis KACC 16975T.</title>
        <authorList>
            <person name="Hyun D.-W."/>
            <person name="Bae J.-W."/>
        </authorList>
    </citation>
    <scope>NUCLEOTIDE SEQUENCE [LARGE SCALE GENOMIC DNA]</scope>
    <source>
        <strain evidence="3 4">KACC 16975</strain>
    </source>
</reference>
<dbReference type="KEGG" id="tbv:H9L17_09575"/>
<evidence type="ECO:0000313" key="3">
    <source>
        <dbReference type="EMBL" id="QNN45478.1"/>
    </source>
</evidence>
<dbReference type="SMART" id="SM00220">
    <property type="entry name" value="S_TKc"/>
    <property type="match status" value="1"/>
</dbReference>
<dbReference type="GO" id="GO:0004672">
    <property type="term" value="F:protein kinase activity"/>
    <property type="evidence" value="ECO:0007669"/>
    <property type="project" value="InterPro"/>
</dbReference>
<proteinExistence type="predicted"/>
<dbReference type="RefSeq" id="WP_187569246.1">
    <property type="nucleotide sequence ID" value="NZ_CP060711.1"/>
</dbReference>
<gene>
    <name evidence="3" type="ORF">H9L17_09575</name>
</gene>
<feature type="binding site" evidence="1">
    <location>
        <position position="41"/>
    </location>
    <ligand>
        <name>ATP</name>
        <dbReference type="ChEBI" id="CHEBI:30616"/>
    </ligand>
</feature>
<dbReference type="InterPro" id="IPR011009">
    <property type="entry name" value="Kinase-like_dom_sf"/>
</dbReference>